<dbReference type="EMBL" id="CABDUW010000530">
    <property type="protein sequence ID" value="VTJ70904.1"/>
    <property type="molecule type" value="Genomic_DNA"/>
</dbReference>
<feature type="compositionally biased region" description="Low complexity" evidence="1">
    <location>
        <begin position="183"/>
        <end position="195"/>
    </location>
</feature>
<keyword evidence="3" id="KW-1185">Reference proteome</keyword>
<gene>
    <name evidence="2" type="ORF">MONAX_5E021559</name>
</gene>
<sequence>MSAAPGSPVALVSMQLSPPPVTGIVSAESREAGKLELGCSRSGLGVCVLRGPDCTPQIHVSSALPSDPGQTAFIQFTAPYARAVEESRFLEIKPCRRRLFPGATLRGAALVHDRSCAKEPVPNPQGPSGWRCGSLAPSSEAWVPSRGMQNDPRASSARGCSGEQATQALKAVIQPLEDRARHAAQLQPLGAAAGQCSHSHQDSRQKANGGSRGVDFRHRNRSPAKDPNPQTLPV</sequence>
<evidence type="ECO:0000313" key="3">
    <source>
        <dbReference type="Proteomes" id="UP000335636"/>
    </source>
</evidence>
<accession>A0A5E4BML4</accession>
<reference evidence="2" key="1">
    <citation type="submission" date="2019-04" db="EMBL/GenBank/DDBJ databases">
        <authorList>
            <person name="Alioto T."/>
            <person name="Alioto T."/>
        </authorList>
    </citation>
    <scope>NUCLEOTIDE SEQUENCE [LARGE SCALE GENOMIC DNA]</scope>
</reference>
<dbReference type="AlphaFoldDB" id="A0A5E4BML4"/>
<organism evidence="2 3">
    <name type="scientific">Marmota monax</name>
    <name type="common">Woodchuck</name>
    <dbReference type="NCBI Taxonomy" id="9995"/>
    <lineage>
        <taxon>Eukaryota</taxon>
        <taxon>Metazoa</taxon>
        <taxon>Chordata</taxon>
        <taxon>Craniata</taxon>
        <taxon>Vertebrata</taxon>
        <taxon>Euteleostomi</taxon>
        <taxon>Mammalia</taxon>
        <taxon>Eutheria</taxon>
        <taxon>Euarchontoglires</taxon>
        <taxon>Glires</taxon>
        <taxon>Rodentia</taxon>
        <taxon>Sciuromorpha</taxon>
        <taxon>Sciuridae</taxon>
        <taxon>Xerinae</taxon>
        <taxon>Marmotini</taxon>
        <taxon>Marmota</taxon>
    </lineage>
</organism>
<evidence type="ECO:0000256" key="1">
    <source>
        <dbReference type="SAM" id="MobiDB-lite"/>
    </source>
</evidence>
<feature type="region of interest" description="Disordered" evidence="1">
    <location>
        <begin position="141"/>
        <end position="162"/>
    </location>
</feature>
<evidence type="ECO:0000313" key="2">
    <source>
        <dbReference type="EMBL" id="VTJ70904.1"/>
    </source>
</evidence>
<comment type="caution">
    <text evidence="2">The sequence shown here is derived from an EMBL/GenBank/DDBJ whole genome shotgun (WGS) entry which is preliminary data.</text>
</comment>
<dbReference type="Proteomes" id="UP000335636">
    <property type="component" value="Unassembled WGS sequence"/>
</dbReference>
<protein>
    <submittedName>
        <fullName evidence="2">Uncharacterized protein</fullName>
    </submittedName>
</protein>
<proteinExistence type="predicted"/>
<name>A0A5E4BML4_MARMO</name>
<feature type="region of interest" description="Disordered" evidence="1">
    <location>
        <begin position="183"/>
        <end position="234"/>
    </location>
</feature>